<dbReference type="Gene3D" id="1.20.140.10">
    <property type="entry name" value="Butyryl-CoA Dehydrogenase, subunit A, domain 3"/>
    <property type="match status" value="1"/>
</dbReference>
<keyword evidence="4 6" id="KW-0274">FAD</keyword>
<dbReference type="InterPro" id="IPR046373">
    <property type="entry name" value="Acyl-CoA_Oxase/DH_mid-dom_sf"/>
</dbReference>
<reference evidence="10 11" key="1">
    <citation type="journal article" date="2015" name="Genome Announc.">
        <title>Complete Genome Sequence of Polypropylene Glycol- and Polyethylene Glycol-Degrading Sphingopyxis macrogoltabida Strain EY-1.</title>
        <authorList>
            <person name="Ohtsubo Y."/>
            <person name="Nagata Y."/>
            <person name="Numata M."/>
            <person name="Tsuchikane K."/>
            <person name="Hosoyama A."/>
            <person name="Yamazoe A."/>
            <person name="Tsuda M."/>
            <person name="Fujita N."/>
            <person name="Kawai F."/>
        </authorList>
    </citation>
    <scope>NUCLEOTIDE SEQUENCE [LARGE SCALE GENOMIC DNA]</scope>
    <source>
        <strain evidence="10 11">EY-1</strain>
    </source>
</reference>
<comment type="similarity">
    <text evidence="2 6">Belongs to the acyl-CoA dehydrogenase family.</text>
</comment>
<dbReference type="InterPro" id="IPR006091">
    <property type="entry name" value="Acyl-CoA_Oxase/DH_mid-dom"/>
</dbReference>
<dbReference type="InterPro" id="IPR013786">
    <property type="entry name" value="AcylCoA_DH/ox_N"/>
</dbReference>
<dbReference type="InterPro" id="IPR037069">
    <property type="entry name" value="AcylCoA_DH/ox_N_sf"/>
</dbReference>
<dbReference type="SUPFAM" id="SSF56645">
    <property type="entry name" value="Acyl-CoA dehydrogenase NM domain-like"/>
    <property type="match status" value="1"/>
</dbReference>
<dbReference type="GO" id="GO:0016627">
    <property type="term" value="F:oxidoreductase activity, acting on the CH-CH group of donors"/>
    <property type="evidence" value="ECO:0007669"/>
    <property type="project" value="InterPro"/>
</dbReference>
<dbReference type="Pfam" id="PF02770">
    <property type="entry name" value="Acyl-CoA_dh_M"/>
    <property type="match status" value="1"/>
</dbReference>
<evidence type="ECO:0000313" key="11">
    <source>
        <dbReference type="Proteomes" id="UP000058074"/>
    </source>
</evidence>
<dbReference type="GO" id="GO:0005886">
    <property type="term" value="C:plasma membrane"/>
    <property type="evidence" value="ECO:0007669"/>
    <property type="project" value="TreeGrafter"/>
</dbReference>
<gene>
    <name evidence="10" type="ORF">AN936_15210</name>
</gene>
<dbReference type="Pfam" id="PF00441">
    <property type="entry name" value="Acyl-CoA_dh_1"/>
    <property type="match status" value="1"/>
</dbReference>
<dbReference type="PANTHER" id="PTHR43292">
    <property type="entry name" value="ACYL-COA DEHYDROGENASE"/>
    <property type="match status" value="1"/>
</dbReference>
<dbReference type="OrthoDB" id="9780544at2"/>
<dbReference type="InterPro" id="IPR052161">
    <property type="entry name" value="Mycobact_Acyl-CoA_DH"/>
</dbReference>
<protein>
    <submittedName>
        <fullName evidence="10">Acyl-CoA dehydrogenase</fullName>
    </submittedName>
</protein>
<evidence type="ECO:0000256" key="2">
    <source>
        <dbReference type="ARBA" id="ARBA00009347"/>
    </source>
</evidence>
<evidence type="ECO:0000259" key="7">
    <source>
        <dbReference type="Pfam" id="PF00441"/>
    </source>
</evidence>
<dbReference type="PANTHER" id="PTHR43292:SF3">
    <property type="entry name" value="ACYL-COA DEHYDROGENASE FADE29"/>
    <property type="match status" value="1"/>
</dbReference>
<sequence length="407" mass="44087">MDIAWSADEIAFRDEVRAFLADKLTDDLRASGAHMTSVYADPDHARAWQAILHEKGWVAPSWPVEHGGTGWSLAQRYIWQRERIAAGAPPVSPMGVQMCGPAIIGHGSAEQKAFFLPRMLSGEHFWCQGYSETGSGSDLASLQCRAEEAGDHLVVTGQKLWSTHAHAANWGFFLVRTATLDRPQKGISFLLIDMTSPGITVVPTISPAGENIQNEIFLDNVRVPKSNVVGAIGDGWTVAKYLLEFERGGAAYAPGLQIDLDEIEQFASAARGDDGGRLIDDTAFADAMAQARIDVLALEIFEFRAMSDAGAGRYPHAIPSLMKIRGTELQQRITELRLLAAGRYGMAYQPQAGVSAGPVHFPHAEGGFAGPREAAIAPMRYVSERAASIYAGTNEIQRNIIAKIMGL</sequence>
<dbReference type="PATRIC" id="fig|33050.5.peg.3155"/>
<evidence type="ECO:0000313" key="10">
    <source>
        <dbReference type="EMBL" id="ALH81652.1"/>
    </source>
</evidence>
<feature type="domain" description="Acyl-CoA dehydrogenase/oxidase N-terminal" evidence="9">
    <location>
        <begin position="7"/>
        <end position="123"/>
    </location>
</feature>
<dbReference type="Gene3D" id="1.10.540.10">
    <property type="entry name" value="Acyl-CoA dehydrogenase/oxidase, N-terminal domain"/>
    <property type="match status" value="1"/>
</dbReference>
<evidence type="ECO:0000256" key="5">
    <source>
        <dbReference type="ARBA" id="ARBA00023002"/>
    </source>
</evidence>
<dbReference type="RefSeq" id="WP_054588807.1">
    <property type="nucleotide sequence ID" value="NZ_CP012700.1"/>
</dbReference>
<evidence type="ECO:0000259" key="8">
    <source>
        <dbReference type="Pfam" id="PF02770"/>
    </source>
</evidence>
<evidence type="ECO:0000256" key="1">
    <source>
        <dbReference type="ARBA" id="ARBA00001974"/>
    </source>
</evidence>
<comment type="cofactor">
    <cofactor evidence="1 6">
        <name>FAD</name>
        <dbReference type="ChEBI" id="CHEBI:57692"/>
    </cofactor>
</comment>
<evidence type="ECO:0000256" key="6">
    <source>
        <dbReference type="RuleBase" id="RU362125"/>
    </source>
</evidence>
<evidence type="ECO:0000256" key="3">
    <source>
        <dbReference type="ARBA" id="ARBA00022630"/>
    </source>
</evidence>
<feature type="domain" description="Acyl-CoA dehydrogenase/oxidase C-terminal" evidence="7">
    <location>
        <begin position="233"/>
        <end position="405"/>
    </location>
</feature>
<dbReference type="Proteomes" id="UP000058074">
    <property type="component" value="Chromosome"/>
</dbReference>
<evidence type="ECO:0000256" key="4">
    <source>
        <dbReference type="ARBA" id="ARBA00022827"/>
    </source>
</evidence>
<dbReference type="Pfam" id="PF02771">
    <property type="entry name" value="Acyl-CoA_dh_N"/>
    <property type="match status" value="1"/>
</dbReference>
<dbReference type="SUPFAM" id="SSF47203">
    <property type="entry name" value="Acyl-CoA dehydrogenase C-terminal domain-like"/>
    <property type="match status" value="1"/>
</dbReference>
<organism evidence="10 11">
    <name type="scientific">Sphingopyxis macrogoltabida</name>
    <name type="common">Sphingomonas macrogoltabidus</name>
    <dbReference type="NCBI Taxonomy" id="33050"/>
    <lineage>
        <taxon>Bacteria</taxon>
        <taxon>Pseudomonadati</taxon>
        <taxon>Pseudomonadota</taxon>
        <taxon>Alphaproteobacteria</taxon>
        <taxon>Sphingomonadales</taxon>
        <taxon>Sphingomonadaceae</taxon>
        <taxon>Sphingopyxis</taxon>
    </lineage>
</organism>
<dbReference type="InterPro" id="IPR009075">
    <property type="entry name" value="AcylCo_DH/oxidase_C"/>
</dbReference>
<keyword evidence="5 6" id="KW-0560">Oxidoreductase</keyword>
<dbReference type="Gene3D" id="2.40.110.10">
    <property type="entry name" value="Butyryl-CoA Dehydrogenase, subunit A, domain 2"/>
    <property type="match status" value="1"/>
</dbReference>
<dbReference type="KEGG" id="smag:AN936_15210"/>
<dbReference type="AlphaFoldDB" id="A0A0N9UXH6"/>
<dbReference type="EMBL" id="CP012700">
    <property type="protein sequence ID" value="ALH81652.1"/>
    <property type="molecule type" value="Genomic_DNA"/>
</dbReference>
<name>A0A0N9UXH6_SPHMC</name>
<dbReference type="InterPro" id="IPR009100">
    <property type="entry name" value="AcylCoA_DH/oxidase_NM_dom_sf"/>
</dbReference>
<accession>A0A0N9UXH6</accession>
<evidence type="ECO:0000259" key="9">
    <source>
        <dbReference type="Pfam" id="PF02771"/>
    </source>
</evidence>
<dbReference type="GO" id="GO:0050660">
    <property type="term" value="F:flavin adenine dinucleotide binding"/>
    <property type="evidence" value="ECO:0007669"/>
    <property type="project" value="InterPro"/>
</dbReference>
<keyword evidence="3 6" id="KW-0285">Flavoprotein</keyword>
<proteinExistence type="inferred from homology"/>
<feature type="domain" description="Acyl-CoA oxidase/dehydrogenase middle" evidence="8">
    <location>
        <begin position="127"/>
        <end position="221"/>
    </location>
</feature>
<dbReference type="InterPro" id="IPR036250">
    <property type="entry name" value="AcylCo_DH-like_C"/>
</dbReference>